<reference evidence="2 3" key="1">
    <citation type="submission" date="2017-11" db="EMBL/GenBank/DDBJ databases">
        <title>Draft genome sequence of Mitsuaria sp. HWN-4.</title>
        <authorList>
            <person name="Gundlapally S.R."/>
        </authorList>
    </citation>
    <scope>NUCLEOTIDE SEQUENCE [LARGE SCALE GENOMIC DNA]</scope>
    <source>
        <strain evidence="2 3">HWN-4</strain>
    </source>
</reference>
<name>A0A2G9C9G6_9BURK</name>
<keyword evidence="2" id="KW-0808">Transferase</keyword>
<proteinExistence type="predicted"/>
<sequence>MSDARAPLPFEPVLDEHWTEADLEVIHGFIGRTYWAAGIPRDTMRRAMAGSLNLLMRGPSGAVVGYARVVTDRATFAYLCDVFVLEEWQGRGLGDWLIARVVAHPALQGLRRFSLFTKDAHALYARHGFQPLAAPDRGMERLRPDVYRAAA</sequence>
<dbReference type="InterPro" id="IPR053144">
    <property type="entry name" value="Acetyltransferase_Butenolide"/>
</dbReference>
<dbReference type="InterPro" id="IPR000182">
    <property type="entry name" value="GNAT_dom"/>
</dbReference>
<evidence type="ECO:0000259" key="1">
    <source>
        <dbReference type="PROSITE" id="PS51186"/>
    </source>
</evidence>
<dbReference type="SUPFAM" id="SSF55729">
    <property type="entry name" value="Acyl-CoA N-acyltransferases (Nat)"/>
    <property type="match status" value="1"/>
</dbReference>
<dbReference type="Pfam" id="PF13508">
    <property type="entry name" value="Acetyltransf_7"/>
    <property type="match status" value="1"/>
</dbReference>
<dbReference type="Proteomes" id="UP000231501">
    <property type="component" value="Unassembled WGS sequence"/>
</dbReference>
<dbReference type="PANTHER" id="PTHR43233">
    <property type="entry name" value="FAMILY N-ACETYLTRANSFERASE, PUTATIVE (AFU_ORTHOLOGUE AFUA_6G03350)-RELATED"/>
    <property type="match status" value="1"/>
</dbReference>
<dbReference type="CDD" id="cd04301">
    <property type="entry name" value="NAT_SF"/>
    <property type="match status" value="1"/>
</dbReference>
<dbReference type="GO" id="GO:0016747">
    <property type="term" value="F:acyltransferase activity, transferring groups other than amino-acyl groups"/>
    <property type="evidence" value="ECO:0007669"/>
    <property type="project" value="InterPro"/>
</dbReference>
<dbReference type="InterPro" id="IPR016181">
    <property type="entry name" value="Acyl_CoA_acyltransferase"/>
</dbReference>
<gene>
    <name evidence="2" type="ORF">CS062_15775</name>
</gene>
<protein>
    <submittedName>
        <fullName evidence="2">GNAT family N-acetyltransferase</fullName>
    </submittedName>
</protein>
<evidence type="ECO:0000313" key="2">
    <source>
        <dbReference type="EMBL" id="PIM52179.1"/>
    </source>
</evidence>
<dbReference type="PROSITE" id="PS51186">
    <property type="entry name" value="GNAT"/>
    <property type="match status" value="1"/>
</dbReference>
<comment type="caution">
    <text evidence="2">The sequence shown here is derived from an EMBL/GenBank/DDBJ whole genome shotgun (WGS) entry which is preliminary data.</text>
</comment>
<feature type="domain" description="N-acetyltransferase" evidence="1">
    <location>
        <begin position="13"/>
        <end position="144"/>
    </location>
</feature>
<organism evidence="2 3">
    <name type="scientific">Roseateles chitinivorans</name>
    <dbReference type="NCBI Taxonomy" id="2917965"/>
    <lineage>
        <taxon>Bacteria</taxon>
        <taxon>Pseudomonadati</taxon>
        <taxon>Pseudomonadota</taxon>
        <taxon>Betaproteobacteria</taxon>
        <taxon>Burkholderiales</taxon>
        <taxon>Sphaerotilaceae</taxon>
        <taxon>Roseateles</taxon>
    </lineage>
</organism>
<dbReference type="RefSeq" id="WP_099862568.1">
    <property type="nucleotide sequence ID" value="NZ_PEOG01000043.1"/>
</dbReference>
<accession>A0A2G9C9G6</accession>
<dbReference type="OrthoDB" id="3216107at2"/>
<dbReference type="Gene3D" id="3.40.630.30">
    <property type="match status" value="1"/>
</dbReference>
<evidence type="ECO:0000313" key="3">
    <source>
        <dbReference type="Proteomes" id="UP000231501"/>
    </source>
</evidence>
<dbReference type="AlphaFoldDB" id="A0A2G9C9G6"/>
<dbReference type="EMBL" id="PEOG01000043">
    <property type="protein sequence ID" value="PIM52179.1"/>
    <property type="molecule type" value="Genomic_DNA"/>
</dbReference>
<dbReference type="PANTHER" id="PTHR43233:SF1">
    <property type="entry name" value="FAMILY N-ACETYLTRANSFERASE, PUTATIVE (AFU_ORTHOLOGUE AFUA_6G03350)-RELATED"/>
    <property type="match status" value="1"/>
</dbReference>
<keyword evidence="3" id="KW-1185">Reference proteome</keyword>